<dbReference type="AlphaFoldDB" id="A0A0W0Y6F5"/>
<accession>A0A0W0Y6F5</accession>
<gene>
    <name evidence="1" type="ORF">Lqui_1018</name>
</gene>
<dbReference type="RefSeq" id="WP_234999814.1">
    <property type="nucleotide sequence ID" value="NZ_CAAAIK010000006.1"/>
</dbReference>
<dbReference type="PATRIC" id="fig|45073.5.peg.1075"/>
<keyword evidence="2" id="KW-1185">Reference proteome</keyword>
<name>A0A0W0Y6F5_9GAMM</name>
<evidence type="ECO:0000313" key="2">
    <source>
        <dbReference type="Proteomes" id="UP000054618"/>
    </source>
</evidence>
<dbReference type="EMBL" id="LNYS01000006">
    <property type="protein sequence ID" value="KTD52174.1"/>
    <property type="molecule type" value="Genomic_DNA"/>
</dbReference>
<comment type="caution">
    <text evidence="1">The sequence shown here is derived from an EMBL/GenBank/DDBJ whole genome shotgun (WGS) entry which is preliminary data.</text>
</comment>
<sequence length="395" mass="45244">MSLFSTKNKLPHSTIAAFAKEFDAWMDGNRHSNKSHIDLLFKWMDSHEHPKLVKRHSDFLALAQEVAALGYSTAIDVPISEEDFANRKIADSFERWLAENNQPLMNSADYLLIWIKEGDGAEHIRDRQHFLQLAQTLTKRGYKHSLDLPAAAADFEQIYNSTTLFFKITRDLLLNHIKQYRDKHQAANVSLSNKFFLMPNHKLSETKLELAVDLIHELKHLTSTGNDKVHLEILNNLLTKYQAMSEADNSDVNRRKGSFEQNMDAARSLVKKFYDKLKFANLLDVPCNSDPLNQVRYHTAHYLSKNIEATPKENFLIRLFPLQETLSANKENHVIQALNKCVEAMQASAKDGNDPDYLAQEQITRLQQIIAGKDQIALSEMPLINCLLPKSGMRF</sequence>
<dbReference type="STRING" id="45073.Lqui_1018"/>
<evidence type="ECO:0000313" key="1">
    <source>
        <dbReference type="EMBL" id="KTD52174.1"/>
    </source>
</evidence>
<organism evidence="1 2">
    <name type="scientific">Legionella quinlivanii</name>
    <dbReference type="NCBI Taxonomy" id="45073"/>
    <lineage>
        <taxon>Bacteria</taxon>
        <taxon>Pseudomonadati</taxon>
        <taxon>Pseudomonadota</taxon>
        <taxon>Gammaproteobacteria</taxon>
        <taxon>Legionellales</taxon>
        <taxon>Legionellaceae</taxon>
        <taxon>Legionella</taxon>
    </lineage>
</organism>
<protein>
    <submittedName>
        <fullName evidence="1">Uncharacterized protein</fullName>
    </submittedName>
</protein>
<dbReference type="Proteomes" id="UP000054618">
    <property type="component" value="Unassembled WGS sequence"/>
</dbReference>
<reference evidence="1 2" key="1">
    <citation type="submission" date="2015-11" db="EMBL/GenBank/DDBJ databases">
        <title>Genomic analysis of 38 Legionella species identifies large and diverse effector repertoires.</title>
        <authorList>
            <person name="Burstein D."/>
            <person name="Amaro F."/>
            <person name="Zusman T."/>
            <person name="Lifshitz Z."/>
            <person name="Cohen O."/>
            <person name="Gilbert J.A."/>
            <person name="Pupko T."/>
            <person name="Shuman H.A."/>
            <person name="Segal G."/>
        </authorList>
    </citation>
    <scope>NUCLEOTIDE SEQUENCE [LARGE SCALE GENOMIC DNA]</scope>
    <source>
        <strain evidence="1 2">CDC#1442-AUS-E</strain>
    </source>
</reference>
<proteinExistence type="predicted"/>